<dbReference type="AlphaFoldDB" id="A0A8J6DDT6"/>
<reference evidence="1 2" key="1">
    <citation type="journal article" date="2021" name="bioRxiv">
        <title>The Gossypium anomalum genome as a resource for cotton improvement and evolutionary analysis of hybrid incompatibility.</title>
        <authorList>
            <person name="Grover C.E."/>
            <person name="Yuan D."/>
            <person name="Arick M.A."/>
            <person name="Miller E.R."/>
            <person name="Hu G."/>
            <person name="Peterson D.G."/>
            <person name="Wendel J.F."/>
            <person name="Udall J.A."/>
        </authorList>
    </citation>
    <scope>NUCLEOTIDE SEQUENCE [LARGE SCALE GENOMIC DNA]</scope>
    <source>
        <strain evidence="1">JFW-Udall</strain>
        <tissue evidence="1">Leaf</tissue>
    </source>
</reference>
<dbReference type="Proteomes" id="UP000701853">
    <property type="component" value="Chromosome 1"/>
</dbReference>
<evidence type="ECO:0000313" key="1">
    <source>
        <dbReference type="EMBL" id="KAG8504215.1"/>
    </source>
</evidence>
<dbReference type="OrthoDB" id="1277335at2759"/>
<dbReference type="PANTHER" id="PTHR33103">
    <property type="entry name" value="OS01G0153900 PROTEIN"/>
    <property type="match status" value="1"/>
</dbReference>
<name>A0A8J6DDT6_9ROSI</name>
<comment type="caution">
    <text evidence="1">The sequence shown here is derived from an EMBL/GenBank/DDBJ whole genome shotgun (WGS) entry which is preliminary data.</text>
</comment>
<dbReference type="EMBL" id="JAHUZN010000001">
    <property type="protein sequence ID" value="KAG8504215.1"/>
    <property type="molecule type" value="Genomic_DNA"/>
</dbReference>
<sequence length="1029" mass="115901">MAFKTFTASIKLLIDQERNKVLLAEAGNDFIDILRSLLKLPLGNIGLLFRKNKSLLTGCLDNLNNSVENLRLNSFRTHACKRMLLYPRSIHKDKPVQYFTCKTRGCGLLSYYETSRCSCGKLMYSEIYLEEMERDGVKDENEGGFSKVESRFFITDDLRVMKGLPGDLIQFLNKLGIKDVNMNAVKELEIGSKEIFNLLSHSLISKTTLTDVFLRKQGTMLVERPLLIRPSTKETTAKDGKTRVKIMERKSDRKILYAEANEDFVDLLFSLLTIPIESVLQLVGDSYIIAGSIFNLFNDLNTIFSIAKPKTLQDYSWPKRIFSFLTYPLDLHMNFCPNEIPDICSQQPPAYCLVTDSSSVNRRYYLESASNKRGGPLKLLDPKSPEPNTTNSSGYVEKNSLFVITDDLVVKPLSSVSSISLLNEIGVSVDDVEEQVISIGEIEALGLLRACLCSSSALSDLMKDQGYGVSLNEMAQVRDLGYTLKIEKTNQERNRVVLAEAGTDFVDTLRSIFTFPLGNIARLFRNNESLQPGCLNNLYNSVENLSLNSFPTDACTSMLLYPRSIHEDKFKSLKLNMGFTVPTQYFVCEKRVCRRNPVGWLSYYRTARCSCWKLMNKEAILRVKKNVVKDETAGESTFFITDDLRIMQGLPGDLFQSLLNLGIKNVSLIEEKVLEIGSAEICNLLSHIFISKMTLTDVFLRKQGSPSSTAMLDEQFMLVRAPNTKESNENDGKTSVKIMLRKSDSKLLYAEASANFVDLVFSFLTMPLESVLELVGGNGNVTIGCISNFLNDLHTIFSIKKKKSRKCVLSPFYSCPDVFPEIRSCKPPKYYCYSVPRPNGLNFYLTCYHETGRLLTFIDPKSPTPNTKNSSGYVEKNSLFVITDDLAVALLRACLCSSSALSDLMNSTSYAKTGNVENRVLTTEVGKLMGDAVKLKLMETQCSSSLMILCPFASLYQIPNLLSHSLNSKTTLTDVFLRQQRMMFVEQFMLVAPNMKETTENGGKARVKIRNCCSRCFNMLSTWIYEILR</sequence>
<dbReference type="PANTHER" id="PTHR33103:SF27">
    <property type="entry name" value="OS04G0594700 PROTEIN"/>
    <property type="match status" value="1"/>
</dbReference>
<keyword evidence="2" id="KW-1185">Reference proteome</keyword>
<evidence type="ECO:0000313" key="2">
    <source>
        <dbReference type="Proteomes" id="UP000701853"/>
    </source>
</evidence>
<dbReference type="Pfam" id="PF05056">
    <property type="entry name" value="DUF674"/>
    <property type="match status" value="2"/>
</dbReference>
<protein>
    <submittedName>
        <fullName evidence="1">Uncharacterized protein</fullName>
    </submittedName>
</protein>
<dbReference type="InterPro" id="IPR007750">
    <property type="entry name" value="DUF674"/>
</dbReference>
<organism evidence="1 2">
    <name type="scientific">Gossypium anomalum</name>
    <dbReference type="NCBI Taxonomy" id="47600"/>
    <lineage>
        <taxon>Eukaryota</taxon>
        <taxon>Viridiplantae</taxon>
        <taxon>Streptophyta</taxon>
        <taxon>Embryophyta</taxon>
        <taxon>Tracheophyta</taxon>
        <taxon>Spermatophyta</taxon>
        <taxon>Magnoliopsida</taxon>
        <taxon>eudicotyledons</taxon>
        <taxon>Gunneridae</taxon>
        <taxon>Pentapetalae</taxon>
        <taxon>rosids</taxon>
        <taxon>malvids</taxon>
        <taxon>Malvales</taxon>
        <taxon>Malvaceae</taxon>
        <taxon>Malvoideae</taxon>
        <taxon>Gossypium</taxon>
    </lineage>
</organism>
<accession>A0A8J6DDT6</accession>
<gene>
    <name evidence="1" type="ORF">CXB51_002540</name>
</gene>
<proteinExistence type="predicted"/>